<dbReference type="AlphaFoldDB" id="A0A136LYJ5"/>
<dbReference type="Proteomes" id="UP000070457">
    <property type="component" value="Unassembled WGS sequence"/>
</dbReference>
<sequence length="216" mass="24260">MSKDFSPNGMDLWHQIDEYESGLPDPLEGCWPRLRRKNEMPVFPERLPDPELAAQLNSMREVCQQLIIGGTWGSGKNIWSERNRKDERPVLLGSLLGYDSETRALMETLGHALKVCDGLPVMSSSDSYAEGDGRLLLHRENEVIRYMPDETVMAMFRSFAGGKPFSSDLLIGFERRGAGKHRAPYMRPGSGICSVMLRDHLQPEAGMTGVFMLPIC</sequence>
<proteinExistence type="predicted"/>
<accession>A0A136LYJ5</accession>
<organism evidence="1 2">
    <name type="scientific">candidate division WS6 bacterium OLB20</name>
    <dbReference type="NCBI Taxonomy" id="1617426"/>
    <lineage>
        <taxon>Bacteria</taxon>
        <taxon>Candidatus Dojkabacteria</taxon>
    </lineage>
</organism>
<reference evidence="1 2" key="1">
    <citation type="submission" date="2015-02" db="EMBL/GenBank/DDBJ databases">
        <title>Improved understanding of the partial-nitritation anammox process through 23 genomes representing the majority of the microbial community.</title>
        <authorList>
            <person name="Speth D.R."/>
            <person name="In T Zandt M."/>
            <person name="Guerrero Cruz S."/>
            <person name="Jetten M.S."/>
            <person name="Dutilh B.E."/>
        </authorList>
    </citation>
    <scope>NUCLEOTIDE SEQUENCE [LARGE SCALE GENOMIC DNA]</scope>
    <source>
        <strain evidence="1">OLB20</strain>
    </source>
</reference>
<evidence type="ECO:0000313" key="1">
    <source>
        <dbReference type="EMBL" id="KXK26715.1"/>
    </source>
</evidence>
<protein>
    <submittedName>
        <fullName evidence="1">Uncharacterized protein</fullName>
    </submittedName>
</protein>
<dbReference type="EMBL" id="JYNZ01000003">
    <property type="protein sequence ID" value="KXK26715.1"/>
    <property type="molecule type" value="Genomic_DNA"/>
</dbReference>
<name>A0A136LYJ5_9BACT</name>
<comment type="caution">
    <text evidence="1">The sequence shown here is derived from an EMBL/GenBank/DDBJ whole genome shotgun (WGS) entry which is preliminary data.</text>
</comment>
<dbReference type="STRING" id="1617426.TR69_WS6001000729"/>
<gene>
    <name evidence="1" type="ORF">TR69_WS6001000729</name>
</gene>
<evidence type="ECO:0000313" key="2">
    <source>
        <dbReference type="Proteomes" id="UP000070457"/>
    </source>
</evidence>